<feature type="transmembrane region" description="Helical" evidence="14">
    <location>
        <begin position="33"/>
        <end position="49"/>
    </location>
</feature>
<accession>A0A3D9YVV7</accession>
<dbReference type="PANTHER" id="PTHR43448">
    <property type="entry name" value="PROTOHEME IX FARNESYLTRANSFERASE, MITOCHONDRIAL"/>
    <property type="match status" value="1"/>
</dbReference>
<organism evidence="15 16">
    <name type="scientific">Methylovirgula ligni</name>
    <dbReference type="NCBI Taxonomy" id="569860"/>
    <lineage>
        <taxon>Bacteria</taxon>
        <taxon>Pseudomonadati</taxon>
        <taxon>Pseudomonadota</taxon>
        <taxon>Alphaproteobacteria</taxon>
        <taxon>Hyphomicrobiales</taxon>
        <taxon>Beijerinckiaceae</taxon>
        <taxon>Methylovirgula</taxon>
    </lineage>
</organism>
<sequence>MSVIDDNSAGGSGLTAISTAEPRDYLALVKPRVMQLVVVTALAGILLAPHPVNFIIGLSSLLCIAVGAGASGALNMWYDSDIDAVMRRTAKRPIPTGRITRPEVLAFGLILSGFAVLTLYLVANALAAALLAFTIFFYIVIYTMWLKRATPQNIVIGGAAGALPPIVGYAAATGHIAVAPLVLFGLIFAWTPPHFWALALARTTDYGAAGVPMMPNVKGADHTRLEILIYSLILAAIGVLPTALGFASYVYGAFALVLGVEFIRRAILVFRVREGDGANKTAMGLFWFSIVYLYVLFAELLVERVIYVIEVLR</sequence>
<comment type="function">
    <text evidence="14">Converts heme B (protoheme IX) to heme O by substitution of the vinyl group on carbon 2 of heme B porphyrin ring with a hydroxyethyl farnesyl side group.</text>
</comment>
<name>A0A3D9YVV7_9HYPH</name>
<comment type="catalytic activity">
    <reaction evidence="13 14">
        <text>heme b + (2E,6E)-farnesyl diphosphate + H2O = Fe(II)-heme o + diphosphate</text>
        <dbReference type="Rhea" id="RHEA:28070"/>
        <dbReference type="ChEBI" id="CHEBI:15377"/>
        <dbReference type="ChEBI" id="CHEBI:33019"/>
        <dbReference type="ChEBI" id="CHEBI:60344"/>
        <dbReference type="ChEBI" id="CHEBI:60530"/>
        <dbReference type="ChEBI" id="CHEBI:175763"/>
        <dbReference type="EC" id="2.5.1.141"/>
    </reaction>
</comment>
<dbReference type="InterPro" id="IPR030470">
    <property type="entry name" value="UbiA_prenylTrfase_CS"/>
</dbReference>
<dbReference type="NCBIfam" id="NF003349">
    <property type="entry name" value="PRK04375.1-2"/>
    <property type="match status" value="1"/>
</dbReference>
<evidence type="ECO:0000256" key="7">
    <source>
        <dbReference type="ARBA" id="ARBA00022989"/>
    </source>
</evidence>
<feature type="transmembrane region" description="Helical" evidence="14">
    <location>
        <begin position="166"/>
        <end position="190"/>
    </location>
</feature>
<keyword evidence="8 14" id="KW-0350">Heme biosynthesis</keyword>
<dbReference type="GO" id="GO:0048034">
    <property type="term" value="P:heme O biosynthetic process"/>
    <property type="evidence" value="ECO:0007669"/>
    <property type="project" value="UniProtKB-UniRule"/>
</dbReference>
<dbReference type="UniPathway" id="UPA00834">
    <property type="reaction ID" value="UER00712"/>
</dbReference>
<keyword evidence="16" id="KW-1185">Reference proteome</keyword>
<dbReference type="Pfam" id="PF01040">
    <property type="entry name" value="UbiA"/>
    <property type="match status" value="1"/>
</dbReference>
<gene>
    <name evidence="14" type="primary">ctaB</name>
    <name evidence="15" type="ORF">DES32_2389</name>
</gene>
<protein>
    <recommendedName>
        <fullName evidence="11 14">Protoheme IX farnesyltransferase</fullName>
        <ecNumber evidence="3 14">2.5.1.141</ecNumber>
    </recommendedName>
    <alternativeName>
        <fullName evidence="12 14">Heme B farnesyltransferase</fullName>
    </alternativeName>
    <alternativeName>
        <fullName evidence="10 14">Heme O synthase</fullName>
    </alternativeName>
</protein>
<proteinExistence type="inferred from homology"/>
<dbReference type="EMBL" id="QUMO01000003">
    <property type="protein sequence ID" value="REF86338.1"/>
    <property type="molecule type" value="Genomic_DNA"/>
</dbReference>
<feature type="transmembrane region" description="Helical" evidence="14">
    <location>
        <begin position="126"/>
        <end position="145"/>
    </location>
</feature>
<dbReference type="InterPro" id="IPR000537">
    <property type="entry name" value="UbiA_prenyltransferase"/>
</dbReference>
<dbReference type="RefSeq" id="WP_115836888.1">
    <property type="nucleotide sequence ID" value="NZ_CP025086.1"/>
</dbReference>
<dbReference type="Gene3D" id="1.10.357.140">
    <property type="entry name" value="UbiA prenyltransferase"/>
    <property type="match status" value="1"/>
</dbReference>
<reference evidence="15 16" key="1">
    <citation type="submission" date="2018-08" db="EMBL/GenBank/DDBJ databases">
        <title>Genomic Encyclopedia of Type Strains, Phase IV (KMG-IV): sequencing the most valuable type-strain genomes for metagenomic binning, comparative biology and taxonomic classification.</title>
        <authorList>
            <person name="Goeker M."/>
        </authorList>
    </citation>
    <scope>NUCLEOTIDE SEQUENCE [LARGE SCALE GENOMIC DNA]</scope>
    <source>
        <strain evidence="15 16">BW863</strain>
    </source>
</reference>
<evidence type="ECO:0000256" key="11">
    <source>
        <dbReference type="ARBA" id="ARBA00040810"/>
    </source>
</evidence>
<feature type="transmembrane region" description="Helical" evidence="14">
    <location>
        <begin position="55"/>
        <end position="78"/>
    </location>
</feature>
<comment type="caution">
    <text evidence="15">The sequence shown here is derived from an EMBL/GenBank/DDBJ whole genome shotgun (WGS) entry which is preliminary data.</text>
</comment>
<dbReference type="HAMAP" id="MF_00154">
    <property type="entry name" value="CyoE_CtaB"/>
    <property type="match status" value="1"/>
</dbReference>
<evidence type="ECO:0000256" key="9">
    <source>
        <dbReference type="ARBA" id="ARBA00023136"/>
    </source>
</evidence>
<dbReference type="CDD" id="cd13957">
    <property type="entry name" value="PT_UbiA_Cox10"/>
    <property type="match status" value="1"/>
</dbReference>
<dbReference type="GO" id="GO:0005886">
    <property type="term" value="C:plasma membrane"/>
    <property type="evidence" value="ECO:0007669"/>
    <property type="project" value="UniProtKB-SubCell"/>
</dbReference>
<evidence type="ECO:0000256" key="10">
    <source>
        <dbReference type="ARBA" id="ARBA00030253"/>
    </source>
</evidence>
<comment type="miscellaneous">
    <text evidence="14">Carbon 2 of the heme B porphyrin ring is defined according to the Fischer nomenclature.</text>
</comment>
<comment type="similarity">
    <text evidence="14">Belongs to the UbiA prenyltransferase family. Protoheme IX farnesyltransferase subfamily.</text>
</comment>
<dbReference type="PROSITE" id="PS00943">
    <property type="entry name" value="UBIA"/>
    <property type="match status" value="1"/>
</dbReference>
<keyword evidence="5 14" id="KW-0808">Transferase</keyword>
<evidence type="ECO:0000256" key="3">
    <source>
        <dbReference type="ARBA" id="ARBA00012292"/>
    </source>
</evidence>
<evidence type="ECO:0000313" key="16">
    <source>
        <dbReference type="Proteomes" id="UP000256900"/>
    </source>
</evidence>
<keyword evidence="9 14" id="KW-0472">Membrane</keyword>
<dbReference type="NCBIfam" id="TIGR01473">
    <property type="entry name" value="cyoE_ctaB"/>
    <property type="match status" value="1"/>
</dbReference>
<evidence type="ECO:0000256" key="14">
    <source>
        <dbReference type="HAMAP-Rule" id="MF_00154"/>
    </source>
</evidence>
<keyword evidence="4 14" id="KW-1003">Cell membrane</keyword>
<evidence type="ECO:0000256" key="4">
    <source>
        <dbReference type="ARBA" id="ARBA00022475"/>
    </source>
</evidence>
<evidence type="ECO:0000256" key="5">
    <source>
        <dbReference type="ARBA" id="ARBA00022679"/>
    </source>
</evidence>
<evidence type="ECO:0000256" key="12">
    <source>
        <dbReference type="ARBA" id="ARBA00042475"/>
    </source>
</evidence>
<keyword evidence="7 14" id="KW-1133">Transmembrane helix</keyword>
<dbReference type="Proteomes" id="UP000256900">
    <property type="component" value="Unassembled WGS sequence"/>
</dbReference>
<feature type="transmembrane region" description="Helical" evidence="14">
    <location>
        <begin position="227"/>
        <end position="260"/>
    </location>
</feature>
<comment type="subcellular location">
    <subcellularLocation>
        <location evidence="1 14">Cell membrane</location>
        <topology evidence="1 14">Multi-pass membrane protein</topology>
    </subcellularLocation>
</comment>
<feature type="transmembrane region" description="Helical" evidence="14">
    <location>
        <begin position="99"/>
        <end position="120"/>
    </location>
</feature>
<evidence type="ECO:0000256" key="1">
    <source>
        <dbReference type="ARBA" id="ARBA00004651"/>
    </source>
</evidence>
<evidence type="ECO:0000313" key="15">
    <source>
        <dbReference type="EMBL" id="REF86338.1"/>
    </source>
</evidence>
<evidence type="ECO:0000256" key="2">
    <source>
        <dbReference type="ARBA" id="ARBA00004919"/>
    </source>
</evidence>
<evidence type="ECO:0000256" key="6">
    <source>
        <dbReference type="ARBA" id="ARBA00022692"/>
    </source>
</evidence>
<feature type="transmembrane region" description="Helical" evidence="14">
    <location>
        <begin position="281"/>
        <end position="302"/>
    </location>
</feature>
<comment type="pathway">
    <text evidence="2 14">Porphyrin-containing compound metabolism; heme O biosynthesis; heme O from protoheme: step 1/1.</text>
</comment>
<dbReference type="AlphaFoldDB" id="A0A3D9YVV7"/>
<dbReference type="InterPro" id="IPR006369">
    <property type="entry name" value="Protohaem_IX_farnesylTrfase"/>
</dbReference>
<dbReference type="OrthoDB" id="9814417at2"/>
<dbReference type="EC" id="2.5.1.141" evidence="3 14"/>
<keyword evidence="6 14" id="KW-0812">Transmembrane</keyword>
<evidence type="ECO:0000256" key="8">
    <source>
        <dbReference type="ARBA" id="ARBA00023133"/>
    </source>
</evidence>
<dbReference type="PANTHER" id="PTHR43448:SF7">
    <property type="entry name" value="4-HYDROXYBENZOATE SOLANESYLTRANSFERASE"/>
    <property type="match status" value="1"/>
</dbReference>
<dbReference type="GO" id="GO:0008495">
    <property type="term" value="F:protoheme IX farnesyltransferase activity"/>
    <property type="evidence" value="ECO:0007669"/>
    <property type="project" value="UniProtKB-UniRule"/>
</dbReference>
<evidence type="ECO:0000256" key="13">
    <source>
        <dbReference type="ARBA" id="ARBA00047690"/>
    </source>
</evidence>
<dbReference type="InterPro" id="IPR044878">
    <property type="entry name" value="UbiA_sf"/>
</dbReference>